<proteinExistence type="predicted"/>
<gene>
    <name evidence="1" type="ORF">BDD39_000004</name>
</gene>
<comment type="caution">
    <text evidence="1">The sequence shown here is derived from an EMBL/GenBank/DDBJ whole genome shotgun (WGS) entry which is preliminary data.</text>
</comment>
<evidence type="ECO:0000313" key="1">
    <source>
        <dbReference type="EMBL" id="NIK13494.1"/>
    </source>
</evidence>
<reference evidence="1 2" key="1">
    <citation type="submission" date="2020-03" db="EMBL/GenBank/DDBJ databases">
        <title>Genomic Encyclopedia of Archaeal and Bacterial Type Strains, Phase II (KMG-II): from individual species to whole genera.</title>
        <authorList>
            <person name="Goeker M."/>
        </authorList>
    </citation>
    <scope>NUCLEOTIDE SEQUENCE [LARGE SCALE GENOMIC DNA]</scope>
    <source>
        <strain evidence="1 2">DSM 4749</strain>
    </source>
</reference>
<name>A0A846MHA3_9BACL</name>
<dbReference type="EMBL" id="JAASRS010000001">
    <property type="protein sequence ID" value="NIK13494.1"/>
    <property type="molecule type" value="Genomic_DNA"/>
</dbReference>
<dbReference type="AlphaFoldDB" id="A0A846MHA3"/>
<organism evidence="1 2">
    <name type="scientific">Saccharococcus thermophilus</name>
    <dbReference type="NCBI Taxonomy" id="29396"/>
    <lineage>
        <taxon>Bacteria</taxon>
        <taxon>Bacillati</taxon>
        <taxon>Bacillota</taxon>
        <taxon>Bacilli</taxon>
        <taxon>Bacillales</taxon>
        <taxon>Anoxybacillaceae</taxon>
        <taxon>Saccharococcus</taxon>
    </lineage>
</organism>
<sequence length="31" mass="3673">MKRKHVSHYFAGIIKTIGDRLWMHNITVCNC</sequence>
<accession>A0A846MHA3</accession>
<dbReference type="Proteomes" id="UP000532769">
    <property type="component" value="Unassembled WGS sequence"/>
</dbReference>
<protein>
    <submittedName>
        <fullName evidence="1">Uncharacterized protein</fullName>
    </submittedName>
</protein>
<evidence type="ECO:0000313" key="2">
    <source>
        <dbReference type="Proteomes" id="UP000532769"/>
    </source>
</evidence>
<keyword evidence="2" id="KW-1185">Reference proteome</keyword>